<evidence type="ECO:0000313" key="4">
    <source>
        <dbReference type="Proteomes" id="UP000248863"/>
    </source>
</evidence>
<name>A0A327L1W5_9BRAD</name>
<dbReference type="SMART" id="SM00062">
    <property type="entry name" value="PBPb"/>
    <property type="match status" value="1"/>
</dbReference>
<evidence type="ECO:0000256" key="1">
    <source>
        <dbReference type="ARBA" id="ARBA00022729"/>
    </source>
</evidence>
<proteinExistence type="predicted"/>
<gene>
    <name evidence="3" type="ORF">CH338_02195</name>
</gene>
<feature type="domain" description="Solute-binding protein family 3/N-terminal" evidence="2">
    <location>
        <begin position="13"/>
        <end position="229"/>
    </location>
</feature>
<dbReference type="RefSeq" id="WP_111355402.1">
    <property type="nucleotide sequence ID" value="NZ_NHSK01000048.1"/>
</dbReference>
<organism evidence="3 4">
    <name type="scientific">Rhodoplanes elegans</name>
    <dbReference type="NCBI Taxonomy" id="29408"/>
    <lineage>
        <taxon>Bacteria</taxon>
        <taxon>Pseudomonadati</taxon>
        <taxon>Pseudomonadota</taxon>
        <taxon>Alphaproteobacteria</taxon>
        <taxon>Hyphomicrobiales</taxon>
        <taxon>Nitrobacteraceae</taxon>
        <taxon>Rhodoplanes</taxon>
    </lineage>
</organism>
<dbReference type="EMBL" id="NPEU01000011">
    <property type="protein sequence ID" value="RAI41698.1"/>
    <property type="molecule type" value="Genomic_DNA"/>
</dbReference>
<evidence type="ECO:0000313" key="3">
    <source>
        <dbReference type="EMBL" id="RAI41698.1"/>
    </source>
</evidence>
<comment type="caution">
    <text evidence="3">The sequence shown here is derived from an EMBL/GenBank/DDBJ whole genome shotgun (WGS) entry which is preliminary data.</text>
</comment>
<dbReference type="InterPro" id="IPR001638">
    <property type="entry name" value="Solute-binding_3/MltF_N"/>
</dbReference>
<keyword evidence="1" id="KW-0732">Signal</keyword>
<dbReference type="GO" id="GO:0004519">
    <property type="term" value="F:endonuclease activity"/>
    <property type="evidence" value="ECO:0007669"/>
    <property type="project" value="UniProtKB-KW"/>
</dbReference>
<dbReference type="Pfam" id="PF00497">
    <property type="entry name" value="SBP_bac_3"/>
    <property type="match status" value="1"/>
</dbReference>
<evidence type="ECO:0000259" key="2">
    <source>
        <dbReference type="SMART" id="SM00062"/>
    </source>
</evidence>
<dbReference type="PANTHER" id="PTHR35936:SF17">
    <property type="entry name" value="ARGININE-BINDING EXTRACELLULAR PROTEIN ARTP"/>
    <property type="match status" value="1"/>
</dbReference>
<keyword evidence="4" id="KW-1185">Reference proteome</keyword>
<reference evidence="3 4" key="1">
    <citation type="submission" date="2017-07" db="EMBL/GenBank/DDBJ databases">
        <title>Draft Genome Sequences of Select Purple Nonsulfur Bacteria.</title>
        <authorList>
            <person name="Lasarre B."/>
            <person name="Mckinlay J.B."/>
        </authorList>
    </citation>
    <scope>NUCLEOTIDE SEQUENCE [LARGE SCALE GENOMIC DNA]</scope>
    <source>
        <strain evidence="3 4">DSM 11907</strain>
    </source>
</reference>
<dbReference type="Gene3D" id="3.40.190.10">
    <property type="entry name" value="Periplasmic binding protein-like II"/>
    <property type="match status" value="2"/>
</dbReference>
<dbReference type="Proteomes" id="UP000248863">
    <property type="component" value="Unassembled WGS sequence"/>
</dbReference>
<dbReference type="AlphaFoldDB" id="A0A327L1W5"/>
<keyword evidence="3" id="KW-0378">Hydrolase</keyword>
<sequence length="238" mass="25189">MQDVLNELAPKGRVRAAINFGNAVLAQQDPTTGEPRGTQAALARALAERLGVAVEFATYKAAGKVFEALARDEWDVAFMAIDPVRAAELDFTAPYVLIEAGCVVPENSPLQDVGDVDRPGVRIAGARGSAYELHLTRTLKQAELVLAPSGPEARALFLKDGLEAVAGVRQELVAFAESHPGYRVMPGRFVGIEQAIAVPKGRAAALAFLQNFIAEMKKNGFVAQELAASGQSPSLVAP</sequence>
<dbReference type="OrthoDB" id="6955767at2"/>
<dbReference type="SUPFAM" id="SSF53850">
    <property type="entry name" value="Periplasmic binding protein-like II"/>
    <property type="match status" value="1"/>
</dbReference>
<accession>A0A327L1W5</accession>
<dbReference type="PANTHER" id="PTHR35936">
    <property type="entry name" value="MEMBRANE-BOUND LYTIC MUREIN TRANSGLYCOSYLASE F"/>
    <property type="match status" value="1"/>
</dbReference>
<protein>
    <submittedName>
        <fullName evidence="3">Restriction endonuclease</fullName>
    </submittedName>
</protein>
<keyword evidence="3" id="KW-0540">Nuclease</keyword>
<keyword evidence="3" id="KW-0255">Endonuclease</keyword>